<proteinExistence type="predicted"/>
<dbReference type="Pfam" id="PF02525">
    <property type="entry name" value="Flavodoxin_2"/>
    <property type="match status" value="1"/>
</dbReference>
<dbReference type="SUPFAM" id="SSF52218">
    <property type="entry name" value="Flavoproteins"/>
    <property type="match status" value="1"/>
</dbReference>
<keyword evidence="1" id="KW-0560">Oxidoreductase</keyword>
<dbReference type="PANTHER" id="PTHR47307">
    <property type="entry name" value="GLUTATHIONE-REGULATED POTASSIUM-EFFLUX SYSTEM ANCILLARY PROTEIN KEFG"/>
    <property type="match status" value="1"/>
</dbReference>
<dbReference type="InterPro" id="IPR003680">
    <property type="entry name" value="Flavodoxin_fold"/>
</dbReference>
<name>A0A4R9LPM8_9LEPT</name>
<dbReference type="InterPro" id="IPR046980">
    <property type="entry name" value="KefG/KefF"/>
</dbReference>
<dbReference type="InterPro" id="IPR029039">
    <property type="entry name" value="Flavoprotein-like_sf"/>
</dbReference>
<reference evidence="3" key="1">
    <citation type="journal article" date="2019" name="PLoS Negl. Trop. Dis.">
        <title>Revisiting the worldwide diversity of Leptospira species in the environment.</title>
        <authorList>
            <person name="Vincent A.T."/>
            <person name="Schiettekatte O."/>
            <person name="Bourhy P."/>
            <person name="Veyrier F.J."/>
            <person name="Picardeau M."/>
        </authorList>
    </citation>
    <scope>NUCLEOTIDE SEQUENCE [LARGE SCALE GENOMIC DNA]</scope>
    <source>
        <strain evidence="3">201400974</strain>
    </source>
</reference>
<evidence type="ECO:0000256" key="1">
    <source>
        <dbReference type="ARBA" id="ARBA00023002"/>
    </source>
</evidence>
<dbReference type="GO" id="GO:0010181">
    <property type="term" value="F:FMN binding"/>
    <property type="evidence" value="ECO:0007669"/>
    <property type="project" value="TreeGrafter"/>
</dbReference>
<organism evidence="3 4">
    <name type="scientific">Leptospira ilyithenensis</name>
    <dbReference type="NCBI Taxonomy" id="2484901"/>
    <lineage>
        <taxon>Bacteria</taxon>
        <taxon>Pseudomonadati</taxon>
        <taxon>Spirochaetota</taxon>
        <taxon>Spirochaetia</taxon>
        <taxon>Leptospirales</taxon>
        <taxon>Leptospiraceae</taxon>
        <taxon>Leptospira</taxon>
    </lineage>
</organism>
<dbReference type="AlphaFoldDB" id="A0A4R9LPM8"/>
<evidence type="ECO:0000313" key="3">
    <source>
        <dbReference type="EMBL" id="TGN10037.1"/>
    </source>
</evidence>
<dbReference type="RefSeq" id="WP_135764416.1">
    <property type="nucleotide sequence ID" value="NZ_RQHV01000049.1"/>
</dbReference>
<feature type="domain" description="Flavodoxin-like fold" evidence="2">
    <location>
        <begin position="3"/>
        <end position="166"/>
    </location>
</feature>
<dbReference type="Gene3D" id="3.40.50.360">
    <property type="match status" value="1"/>
</dbReference>
<dbReference type="OrthoDB" id="9798454at2"/>
<dbReference type="GO" id="GO:0003955">
    <property type="term" value="F:NAD(P)H dehydrogenase (quinone) activity"/>
    <property type="evidence" value="ECO:0007669"/>
    <property type="project" value="TreeGrafter"/>
</dbReference>
<dbReference type="GO" id="GO:0009055">
    <property type="term" value="F:electron transfer activity"/>
    <property type="evidence" value="ECO:0007669"/>
    <property type="project" value="TreeGrafter"/>
</dbReference>
<keyword evidence="4" id="KW-1185">Reference proteome</keyword>
<evidence type="ECO:0000259" key="2">
    <source>
        <dbReference type="Pfam" id="PF02525"/>
    </source>
</evidence>
<sequence>MAKVLLLFVHPSLEKSKVNRTLIDFIPTHDDLTFHDLYEEYPNFHINIKKEQDLLTDHDILLVQHPLYWYSVPALFKQWIDSVLEKGWAYGEGGDKLKGKIWKHIISTGGGEDAYQLGGFHNHPIENFLLPFQRTAELCRMNFEFPFLTQGSFRLSEAATYEAGLRYKNLLIELLEK</sequence>
<dbReference type="EMBL" id="RQHV01000049">
    <property type="protein sequence ID" value="TGN10037.1"/>
    <property type="molecule type" value="Genomic_DNA"/>
</dbReference>
<gene>
    <name evidence="3" type="ORF">EHS11_10770</name>
</gene>
<dbReference type="PANTHER" id="PTHR47307:SF1">
    <property type="entry name" value="GLUTATHIONE-REGULATED POTASSIUM-EFFLUX SYSTEM ANCILLARY PROTEIN KEFG"/>
    <property type="match status" value="1"/>
</dbReference>
<evidence type="ECO:0000313" key="4">
    <source>
        <dbReference type="Proteomes" id="UP000298264"/>
    </source>
</evidence>
<accession>A0A4R9LPM8</accession>
<protein>
    <submittedName>
        <fullName evidence="3">Sodium:proton antiporter</fullName>
    </submittedName>
</protein>
<dbReference type="Proteomes" id="UP000298264">
    <property type="component" value="Unassembled WGS sequence"/>
</dbReference>
<comment type="caution">
    <text evidence="3">The sequence shown here is derived from an EMBL/GenBank/DDBJ whole genome shotgun (WGS) entry which is preliminary data.</text>
</comment>